<protein>
    <submittedName>
        <fullName evidence="9">Cytochrome P450</fullName>
    </submittedName>
</protein>
<evidence type="ECO:0000256" key="5">
    <source>
        <dbReference type="ARBA" id="ARBA00023004"/>
    </source>
</evidence>
<gene>
    <name evidence="9" type="ORF">SAMN02745673_00372</name>
</gene>
<evidence type="ECO:0000256" key="8">
    <source>
        <dbReference type="SAM" id="MobiDB-lite"/>
    </source>
</evidence>
<evidence type="ECO:0000256" key="1">
    <source>
        <dbReference type="ARBA" id="ARBA00010617"/>
    </source>
</evidence>
<dbReference type="STRING" id="1122192.SAMN02745673_00372"/>
<dbReference type="InterPro" id="IPR017972">
    <property type="entry name" value="Cyt_P450_CS"/>
</dbReference>
<dbReference type="Pfam" id="PF00067">
    <property type="entry name" value="p450"/>
    <property type="match status" value="1"/>
</dbReference>
<feature type="region of interest" description="Disordered" evidence="8">
    <location>
        <begin position="370"/>
        <end position="397"/>
    </location>
</feature>
<keyword evidence="2 7" id="KW-0349">Heme</keyword>
<dbReference type="InterPro" id="IPR001128">
    <property type="entry name" value="Cyt_P450"/>
</dbReference>
<sequence>MAHSVQLDDLDLDSPDIRTRLRAAGPVARIILPGGLAVWAVTSYTELRQVLADPVTFVRGWRNWRALATGEADRAHPLVGMLAGVESMAASNGTDHRRARSVLQAAFTSGRIERLRPRVREIIADLLRRLDRPGRIDLKAEFAWPLPVQIICELLGVDKGRAPFMGDITTRVFSGDPTVDDDARAFLGDLAGGKREAPGDDLTSVLVAACDRDGRIAEHELVDNLYLLVVAGFETTMGALTNGIRALLTHPDQLELLRGGRASWKRAVEEILRWDTSVALLPAVFPARDVEIGGVGIPAGDPILLAYSAANRDPAAWDAPDRFDVTRAGRGHLAFGHGVHMCLGAPLARLELGEALPALFHRFPDLRLEGTDEDLGPSSTSPIMNHPRRLPARTRPL</sequence>
<dbReference type="GO" id="GO:0004497">
    <property type="term" value="F:monooxygenase activity"/>
    <property type="evidence" value="ECO:0007669"/>
    <property type="project" value="UniProtKB-KW"/>
</dbReference>
<feature type="compositionally biased region" description="Basic residues" evidence="8">
    <location>
        <begin position="386"/>
        <end position="397"/>
    </location>
</feature>
<dbReference type="InterPro" id="IPR036396">
    <property type="entry name" value="Cyt_P450_sf"/>
</dbReference>
<dbReference type="CDD" id="cd11029">
    <property type="entry name" value="CYP107-like"/>
    <property type="match status" value="1"/>
</dbReference>
<evidence type="ECO:0000256" key="7">
    <source>
        <dbReference type="RuleBase" id="RU000461"/>
    </source>
</evidence>
<dbReference type="GO" id="GO:0016705">
    <property type="term" value="F:oxidoreductase activity, acting on paired donors, with incorporation or reduction of molecular oxygen"/>
    <property type="evidence" value="ECO:0007669"/>
    <property type="project" value="InterPro"/>
</dbReference>
<dbReference type="Gene3D" id="1.10.630.10">
    <property type="entry name" value="Cytochrome P450"/>
    <property type="match status" value="1"/>
</dbReference>
<proteinExistence type="inferred from homology"/>
<dbReference type="PANTHER" id="PTHR46696:SF1">
    <property type="entry name" value="CYTOCHROME P450 YJIB-RELATED"/>
    <property type="match status" value="1"/>
</dbReference>
<dbReference type="EMBL" id="FUWS01000001">
    <property type="protein sequence ID" value="SJZ41643.1"/>
    <property type="molecule type" value="Genomic_DNA"/>
</dbReference>
<dbReference type="PRINTS" id="PR00359">
    <property type="entry name" value="BP450"/>
</dbReference>
<dbReference type="PROSITE" id="PS00086">
    <property type="entry name" value="CYTOCHROME_P450"/>
    <property type="match status" value="1"/>
</dbReference>
<evidence type="ECO:0000256" key="4">
    <source>
        <dbReference type="ARBA" id="ARBA00023002"/>
    </source>
</evidence>
<keyword evidence="6 7" id="KW-0503">Monooxygenase</keyword>
<keyword evidence="3 7" id="KW-0479">Metal-binding</keyword>
<keyword evidence="10" id="KW-1185">Reference proteome</keyword>
<reference evidence="9 10" key="1">
    <citation type="submission" date="2017-02" db="EMBL/GenBank/DDBJ databases">
        <authorList>
            <person name="Peterson S.W."/>
        </authorList>
    </citation>
    <scope>NUCLEOTIDE SEQUENCE [LARGE SCALE GENOMIC DNA]</scope>
    <source>
        <strain evidence="9 10">DSM 45154</strain>
    </source>
</reference>
<dbReference type="FunFam" id="1.10.630.10:FF:000018">
    <property type="entry name" value="Cytochrome P450 monooxygenase"/>
    <property type="match status" value="1"/>
</dbReference>
<dbReference type="GO" id="GO:0020037">
    <property type="term" value="F:heme binding"/>
    <property type="evidence" value="ECO:0007669"/>
    <property type="project" value="InterPro"/>
</dbReference>
<dbReference type="InterPro" id="IPR002397">
    <property type="entry name" value="Cyt_P450_B"/>
</dbReference>
<evidence type="ECO:0000313" key="10">
    <source>
        <dbReference type="Proteomes" id="UP000190637"/>
    </source>
</evidence>
<evidence type="ECO:0000256" key="3">
    <source>
        <dbReference type="ARBA" id="ARBA00022723"/>
    </source>
</evidence>
<dbReference type="OrthoDB" id="4133219at2"/>
<organism evidence="9 10">
    <name type="scientific">Marinactinospora thermotolerans DSM 45154</name>
    <dbReference type="NCBI Taxonomy" id="1122192"/>
    <lineage>
        <taxon>Bacteria</taxon>
        <taxon>Bacillati</taxon>
        <taxon>Actinomycetota</taxon>
        <taxon>Actinomycetes</taxon>
        <taxon>Streptosporangiales</taxon>
        <taxon>Nocardiopsidaceae</taxon>
        <taxon>Marinactinospora</taxon>
    </lineage>
</organism>
<accession>A0A1T4KH11</accession>
<keyword evidence="5 7" id="KW-0408">Iron</keyword>
<dbReference type="SUPFAM" id="SSF48264">
    <property type="entry name" value="Cytochrome P450"/>
    <property type="match status" value="1"/>
</dbReference>
<dbReference type="GO" id="GO:0005506">
    <property type="term" value="F:iron ion binding"/>
    <property type="evidence" value="ECO:0007669"/>
    <property type="project" value="InterPro"/>
</dbReference>
<dbReference type="PANTHER" id="PTHR46696">
    <property type="entry name" value="P450, PUTATIVE (EUROFUNG)-RELATED"/>
    <property type="match status" value="1"/>
</dbReference>
<evidence type="ECO:0000256" key="6">
    <source>
        <dbReference type="ARBA" id="ARBA00023033"/>
    </source>
</evidence>
<keyword evidence="4 7" id="KW-0560">Oxidoreductase</keyword>
<dbReference type="AlphaFoldDB" id="A0A1T4KH11"/>
<name>A0A1T4KH11_9ACTN</name>
<dbReference type="RefSeq" id="WP_078759783.1">
    <property type="nucleotide sequence ID" value="NZ_FUWS01000001.1"/>
</dbReference>
<evidence type="ECO:0000313" key="9">
    <source>
        <dbReference type="EMBL" id="SJZ41643.1"/>
    </source>
</evidence>
<dbReference type="Proteomes" id="UP000190637">
    <property type="component" value="Unassembled WGS sequence"/>
</dbReference>
<evidence type="ECO:0000256" key="2">
    <source>
        <dbReference type="ARBA" id="ARBA00022617"/>
    </source>
</evidence>
<comment type="similarity">
    <text evidence="1 7">Belongs to the cytochrome P450 family.</text>
</comment>